<dbReference type="FunFam" id="3.40.630.30:FF:000013">
    <property type="entry name" value="cysteine-rich protein 2-binding protein-like"/>
    <property type="match status" value="1"/>
</dbReference>
<keyword evidence="4" id="KW-1185">Reference proteome</keyword>
<dbReference type="InterPro" id="IPR016181">
    <property type="entry name" value="Acyl_CoA_acyltransferase"/>
</dbReference>
<organism evidence="3 4">
    <name type="scientific">Pseudolycoriella hygida</name>
    <dbReference type="NCBI Taxonomy" id="35572"/>
    <lineage>
        <taxon>Eukaryota</taxon>
        <taxon>Metazoa</taxon>
        <taxon>Ecdysozoa</taxon>
        <taxon>Arthropoda</taxon>
        <taxon>Hexapoda</taxon>
        <taxon>Insecta</taxon>
        <taxon>Pterygota</taxon>
        <taxon>Neoptera</taxon>
        <taxon>Endopterygota</taxon>
        <taxon>Diptera</taxon>
        <taxon>Nematocera</taxon>
        <taxon>Sciaroidea</taxon>
        <taxon>Sciaridae</taxon>
        <taxon>Pseudolycoriella</taxon>
    </lineage>
</organism>
<dbReference type="PROSITE" id="PS51186">
    <property type="entry name" value="GNAT"/>
    <property type="match status" value="1"/>
</dbReference>
<dbReference type="PANTHER" id="PTHR20916:SF26">
    <property type="entry name" value="CYSTEINE-RICH PROTEIN 2-BINDING PROTEIN"/>
    <property type="match status" value="1"/>
</dbReference>
<dbReference type="EMBL" id="WJQU01000157">
    <property type="protein sequence ID" value="KAJ6634465.1"/>
    <property type="molecule type" value="Genomic_DNA"/>
</dbReference>
<dbReference type="InterPro" id="IPR011011">
    <property type="entry name" value="Znf_FYVE_PHD"/>
</dbReference>
<dbReference type="SUPFAM" id="SSF55729">
    <property type="entry name" value="Acyl-CoA N-acyltransferases (Nat)"/>
    <property type="match status" value="1"/>
</dbReference>
<sequence length="678" mass="78506">MDIEKNCKHCRSVINTDDYLSCEVCKFSIHIICLKNFGTPGDILGDVFFKFVCADCSSNSIECFERIHLPWPMLIVLAIYNLSIRSEGLGRQGFFHWRNHIASFIEKNWRALMGSIKQRKKWTGTISGSLSNNAPILFTSGYETFQDSGWWKLTYKRSPRQYMEFYQKLRTARKTVKRVDVVAPSTSKDAMDEFVYRAKRPRHDEVFSRSLQFMGRPPWKKPMTPEEPNEPSFGLLSDDSSNQELCLFDIPDFNLDHNSVVSVPTTTVNEWADNFMDVDYPLSTKDDFVDDSELRPRIVQVTNFQEADVHDPKFDCSYVSEHIKKEIDSDNSESTHKTVSEQVKTEIDSDNSESAQKTVCVESLFTKSMKRQLPWEVVGTNEEEYIGEDLGEDTLISEYEENEILKNLNVIMENDPKEIPVWIRQFYRKLCVREQKRWLMKPIFDIDNLNSGNTNAKAHILDRYHMLSGSSGRGKTFYSTLAGSMVTEMFESPYTGRLLHPYIHRNSKLMPKWVKLMCEIQYAVHKRPPSRASIDFCYVRPHHIAAVNSLLQFHFWPGIDMSECLSYPDFSVVALYKKLVVGCAFLVPDAQHCVAYVSFMAVRPGWQRAGIASFMLYHLAQTCMGKDITLHVSASNQAICFYQRFGFKVEEVLLDFYEKYLPKDSKQSRNALFLRLKR</sequence>
<feature type="compositionally biased region" description="Basic and acidic residues" evidence="1">
    <location>
        <begin position="327"/>
        <end position="347"/>
    </location>
</feature>
<evidence type="ECO:0000256" key="1">
    <source>
        <dbReference type="SAM" id="MobiDB-lite"/>
    </source>
</evidence>
<protein>
    <submittedName>
        <fullName evidence="3">Cysteine-rich protein 2-binding protein</fullName>
    </submittedName>
</protein>
<dbReference type="CDD" id="cd04301">
    <property type="entry name" value="NAT_SF"/>
    <property type="match status" value="1"/>
</dbReference>
<evidence type="ECO:0000259" key="2">
    <source>
        <dbReference type="PROSITE" id="PS51186"/>
    </source>
</evidence>
<reference evidence="3" key="1">
    <citation type="submission" date="2022-07" db="EMBL/GenBank/DDBJ databases">
        <authorList>
            <person name="Trinca V."/>
            <person name="Uliana J.V.C."/>
            <person name="Torres T.T."/>
            <person name="Ward R.J."/>
            <person name="Monesi N."/>
        </authorList>
    </citation>
    <scope>NUCLEOTIDE SEQUENCE</scope>
    <source>
        <strain evidence="3">HSMRA1968</strain>
        <tissue evidence="3">Whole embryos</tissue>
    </source>
</reference>
<dbReference type="Gene3D" id="3.40.630.30">
    <property type="match status" value="1"/>
</dbReference>
<proteinExistence type="predicted"/>
<dbReference type="Pfam" id="PF13508">
    <property type="entry name" value="Acetyltransf_7"/>
    <property type="match status" value="1"/>
</dbReference>
<comment type="caution">
    <text evidence="3">The sequence shown here is derived from an EMBL/GenBank/DDBJ whole genome shotgun (WGS) entry which is preliminary data.</text>
</comment>
<evidence type="ECO:0000313" key="3">
    <source>
        <dbReference type="EMBL" id="KAJ6634465.1"/>
    </source>
</evidence>
<feature type="domain" description="N-acetyltransferase" evidence="2">
    <location>
        <begin position="534"/>
        <end position="678"/>
    </location>
</feature>
<feature type="region of interest" description="Disordered" evidence="1">
    <location>
        <begin position="327"/>
        <end position="350"/>
    </location>
</feature>
<dbReference type="InterPro" id="IPR000182">
    <property type="entry name" value="GNAT_dom"/>
</dbReference>
<name>A0A9Q0MMR3_9DIPT</name>
<accession>A0A9Q0MMR3</accession>
<dbReference type="Proteomes" id="UP001151699">
    <property type="component" value="Unassembled WGS sequence"/>
</dbReference>
<dbReference type="Gene3D" id="3.90.980.20">
    <property type="match status" value="1"/>
</dbReference>
<dbReference type="OrthoDB" id="4080456at2759"/>
<dbReference type="AlphaFoldDB" id="A0A9Q0MMR3"/>
<dbReference type="GO" id="GO:0004402">
    <property type="term" value="F:histone acetyltransferase activity"/>
    <property type="evidence" value="ECO:0007669"/>
    <property type="project" value="TreeGrafter"/>
</dbReference>
<dbReference type="SUPFAM" id="SSF57903">
    <property type="entry name" value="FYVE/PHD zinc finger"/>
    <property type="match status" value="1"/>
</dbReference>
<evidence type="ECO:0000313" key="4">
    <source>
        <dbReference type="Proteomes" id="UP001151699"/>
    </source>
</evidence>
<gene>
    <name evidence="3" type="primary">KAT14_0</name>
    <name evidence="3" type="ORF">Bhyg_16221</name>
</gene>
<dbReference type="PANTHER" id="PTHR20916">
    <property type="entry name" value="CYSTEINE AND GLYCINE-RICH PROTEIN 2 BINDING PROTEIN"/>
    <property type="match status" value="1"/>
</dbReference>